<dbReference type="AlphaFoldDB" id="A0AAV5GY59"/>
<dbReference type="EMBL" id="BQKY01000017">
    <property type="protein sequence ID" value="GJN94436.1"/>
    <property type="molecule type" value="Genomic_DNA"/>
</dbReference>
<feature type="compositionally biased region" description="Low complexity" evidence="1">
    <location>
        <begin position="25"/>
        <end position="42"/>
    </location>
</feature>
<accession>A0AAV5GY59</accession>
<comment type="caution">
    <text evidence="2">The sequence shown here is derived from an EMBL/GenBank/DDBJ whole genome shotgun (WGS) entry which is preliminary data.</text>
</comment>
<protein>
    <submittedName>
        <fullName evidence="2">Uncharacterized protein</fullName>
    </submittedName>
</protein>
<proteinExistence type="predicted"/>
<reference evidence="2 3" key="1">
    <citation type="submission" date="2021-12" db="EMBL/GenBank/DDBJ databases">
        <title>High titer production of polyol ester of fatty acids by Rhodotorula paludigena BS15 towards product separation-free biomass refinery.</title>
        <authorList>
            <person name="Mano J."/>
            <person name="Ono H."/>
            <person name="Tanaka T."/>
            <person name="Naito K."/>
            <person name="Sushida H."/>
            <person name="Ike M."/>
            <person name="Tokuyasu K."/>
            <person name="Kitaoka M."/>
        </authorList>
    </citation>
    <scope>NUCLEOTIDE SEQUENCE [LARGE SCALE GENOMIC DNA]</scope>
    <source>
        <strain evidence="2 3">BS15</strain>
    </source>
</reference>
<evidence type="ECO:0000256" key="1">
    <source>
        <dbReference type="SAM" id="MobiDB-lite"/>
    </source>
</evidence>
<evidence type="ECO:0000313" key="3">
    <source>
        <dbReference type="Proteomes" id="UP001342314"/>
    </source>
</evidence>
<keyword evidence="3" id="KW-1185">Reference proteome</keyword>
<organism evidence="2 3">
    <name type="scientific">Rhodotorula paludigena</name>
    <dbReference type="NCBI Taxonomy" id="86838"/>
    <lineage>
        <taxon>Eukaryota</taxon>
        <taxon>Fungi</taxon>
        <taxon>Dikarya</taxon>
        <taxon>Basidiomycota</taxon>
        <taxon>Pucciniomycotina</taxon>
        <taxon>Microbotryomycetes</taxon>
        <taxon>Sporidiobolales</taxon>
        <taxon>Sporidiobolaceae</taxon>
        <taxon>Rhodotorula</taxon>
    </lineage>
</organism>
<sequence length="576" mass="65023">MSSLRADLGYRPLKQEPDYDRRPSWRSVSSSSTDSSDSADSADSADEARYAAANSVSTRRVRLGLWLSLKSLVVFTSLVALSPYRLTIRRVYTCPDPYVARPDSLTVSRHRSEPFEIPSILPEFSMSIVHDTTVCNAFELTISRLDKEHCAFVEANERPSKDDMTTAFAKKYLGPDQFATQIDGAERIELDTPTEYLGNCEYLYRFRLSNGGPIWMNVTHNTRNYLALEEVDPKPDYRQITELLQMPLLREPVQLDLCDASCPTHLGPRLGFDVPPVFPSTSPLALAEKAHADLPSCHDAAVAGTLEGSYIPAPLYDLVYPAYPIPYSMMYNRTTSGQYEWVPQGCRWRHDGVRFSNRHETCWEKPHKAFLVGDSHSRALYDIVTNRFDGDGSIAIDSVKMDEKAYSRGGLSIDYHWDPFLESVFTCEEHGQYDSIATSVGTHQGAWRYPYTEQLVEELDLKLGNIADMARKCHGFPPLDRSDGAPDLQHFAANGAEKSTTKLPTLIYLNLPAQAQHHLWHDMRTGPRITYWNNRLRAVAERNGFTVIDVEGYTAPGAIDQRNADGIHCRNHRTDR</sequence>
<gene>
    <name evidence="2" type="ORF">Rhopal_007516-T1</name>
</gene>
<name>A0AAV5GY59_9BASI</name>
<feature type="compositionally biased region" description="Basic and acidic residues" evidence="1">
    <location>
        <begin position="13"/>
        <end position="23"/>
    </location>
</feature>
<feature type="region of interest" description="Disordered" evidence="1">
    <location>
        <begin position="1"/>
        <end position="44"/>
    </location>
</feature>
<dbReference type="Proteomes" id="UP001342314">
    <property type="component" value="Unassembled WGS sequence"/>
</dbReference>
<evidence type="ECO:0000313" key="2">
    <source>
        <dbReference type="EMBL" id="GJN94436.1"/>
    </source>
</evidence>